<dbReference type="Pfam" id="PF01809">
    <property type="entry name" value="YidD"/>
    <property type="match status" value="1"/>
</dbReference>
<dbReference type="RefSeq" id="WP_005504090.1">
    <property type="nucleotide sequence ID" value="NZ_CAJZGU010000003.1"/>
</dbReference>
<accession>A0A291DFJ1</accession>
<gene>
    <name evidence="3" type="primary">yidD</name>
    <name evidence="2" type="ORF">CO690_05380</name>
    <name evidence="3" type="ORF">HXO64_01720</name>
    <name evidence="4" type="ORF">HXO65_02715</name>
</gene>
<keyword evidence="1" id="KW-1003">Cell membrane</keyword>
<comment type="function">
    <text evidence="1">Could be involved in insertion of integral membrane proteins into the membrane.</text>
</comment>
<comment type="subcellular location">
    <subcellularLocation>
        <location evidence="1">Cell membrane</location>
        <topology evidence="1">Peripheral membrane protein</topology>
        <orientation evidence="1">Cytoplasmic side</orientation>
    </subcellularLocation>
</comment>
<evidence type="ECO:0000313" key="4">
    <source>
        <dbReference type="EMBL" id="MBF1673103.1"/>
    </source>
</evidence>
<dbReference type="OMA" id="DVCRYFP"/>
<dbReference type="Proteomes" id="UP000218628">
    <property type="component" value="Chromosome"/>
</dbReference>
<dbReference type="EMBL" id="JABZXR010000004">
    <property type="protein sequence ID" value="MBF1663258.1"/>
    <property type="molecule type" value="Genomic_DNA"/>
</dbReference>
<dbReference type="AlphaFoldDB" id="A0A291DFJ1"/>
<evidence type="ECO:0000313" key="2">
    <source>
        <dbReference type="EMBL" id="ATF63140.1"/>
    </source>
</evidence>
<dbReference type="EMBL" id="JABZXS010000020">
    <property type="protein sequence ID" value="MBF1673103.1"/>
    <property type="molecule type" value="Genomic_DNA"/>
</dbReference>
<dbReference type="Proteomes" id="UP000785653">
    <property type="component" value="Unassembled WGS sequence"/>
</dbReference>
<reference evidence="3" key="3">
    <citation type="submission" date="2020-04" db="EMBL/GenBank/DDBJ databases">
        <title>Deep metagenomics examines the oral microbiome during advanced dental caries in children, revealing novel taxa and co-occurrences with host molecules.</title>
        <authorList>
            <person name="Baker J.L."/>
            <person name="Morton J.T."/>
            <person name="Dinis M."/>
            <person name="Alvarez R."/>
            <person name="Tran N.C."/>
            <person name="Knight R."/>
            <person name="Edlund A."/>
        </authorList>
    </citation>
    <scope>NUCLEOTIDE SEQUENCE</scope>
    <source>
        <strain evidence="3">JCVI_44_bin.2</strain>
        <strain evidence="4">JCVI_47_bin.3</strain>
    </source>
</reference>
<evidence type="ECO:0000313" key="3">
    <source>
        <dbReference type="EMBL" id="MBF1663258.1"/>
    </source>
</evidence>
<organism evidence="2 5">
    <name type="scientific">Rothia mucilaginosa</name>
    <dbReference type="NCBI Taxonomy" id="43675"/>
    <lineage>
        <taxon>Bacteria</taxon>
        <taxon>Bacillati</taxon>
        <taxon>Actinomycetota</taxon>
        <taxon>Actinomycetes</taxon>
        <taxon>Micrococcales</taxon>
        <taxon>Micrococcaceae</taxon>
        <taxon>Rothia</taxon>
    </lineage>
</organism>
<dbReference type="HAMAP" id="MF_00386">
    <property type="entry name" value="UPF0161_YidD"/>
    <property type="match status" value="1"/>
</dbReference>
<dbReference type="SMART" id="SM01234">
    <property type="entry name" value="Haemolytic"/>
    <property type="match status" value="1"/>
</dbReference>
<evidence type="ECO:0000313" key="5">
    <source>
        <dbReference type="Proteomes" id="UP000218628"/>
    </source>
</evidence>
<dbReference type="NCBIfam" id="TIGR00278">
    <property type="entry name" value="membrane protein insertion efficiency factor YidD"/>
    <property type="match status" value="1"/>
</dbReference>
<dbReference type="PANTHER" id="PTHR33383">
    <property type="entry name" value="MEMBRANE PROTEIN INSERTION EFFICIENCY FACTOR-RELATED"/>
    <property type="match status" value="1"/>
</dbReference>
<sequence>MSRSQRDRCEERFHAHHSGTYSASAETLGPDELLALAPNEFVRPETFLQALYVLPQNLLIACMKAYRKVVSPLYGDVCRYYPTCSAYALEALTTHGAMGGLSLTVRRILRCVPWATGGIDPVPEGKRTFAPGAEPKIILLNHPHLYTPHTGGDARPE</sequence>
<proteinExistence type="inferred from homology"/>
<dbReference type="InterPro" id="IPR002696">
    <property type="entry name" value="Membr_insert_effic_factor_YidD"/>
</dbReference>
<dbReference type="PANTHER" id="PTHR33383:SF1">
    <property type="entry name" value="MEMBRANE PROTEIN INSERTION EFFICIENCY FACTOR-RELATED"/>
    <property type="match status" value="1"/>
</dbReference>
<reference evidence="2" key="2">
    <citation type="submission" date="2017-09" db="EMBL/GenBank/DDBJ databases">
        <title>FDA dAtabase for Regulatory Grade micrObial Sequences (FDA-ARGOS): Supporting development and validation of Infectious Disease Dx tests.</title>
        <authorList>
            <person name="Campos J."/>
            <person name="Goldberg B."/>
            <person name="Tallon L."/>
            <person name="Sadzewicz L."/>
            <person name="Ott S."/>
            <person name="Zhao X."/>
            <person name="Nagaraj S."/>
            <person name="Vavikolanu K."/>
            <person name="Aluvathingal J."/>
            <person name="Nadendla S."/>
            <person name="Geyer C."/>
            <person name="Nandy P."/>
            <person name="Hobson J."/>
            <person name="Sichtig H."/>
        </authorList>
    </citation>
    <scope>NUCLEOTIDE SEQUENCE</scope>
    <source>
        <strain evidence="2">FDAARGOS_369</strain>
    </source>
</reference>
<reference evidence="5" key="1">
    <citation type="submission" date="2017-09" db="EMBL/GenBank/DDBJ databases">
        <title>FDA dAtabase for Regulatory Grade micrObial Sequences (FDA-ARGOS): Supporting development and validation of Infectious Disease Dx tests.</title>
        <authorList>
            <person name="Minogue T."/>
            <person name="Wolcott M."/>
            <person name="Wasieloski L."/>
            <person name="Aguilar W."/>
            <person name="Moore D."/>
            <person name="Tallon L."/>
            <person name="Sadzewicz L."/>
            <person name="Ott S."/>
            <person name="Zhao X."/>
            <person name="Nagaraj S."/>
            <person name="Vavikolanu K."/>
            <person name="Aluvathingal J."/>
            <person name="Nadendla S."/>
            <person name="Sichtig H."/>
        </authorList>
    </citation>
    <scope>NUCLEOTIDE SEQUENCE [LARGE SCALE GENOMIC DNA]</scope>
    <source>
        <strain evidence="5">FDAARGOS_369</strain>
    </source>
</reference>
<name>A0A291DFJ1_9MICC</name>
<dbReference type="Proteomes" id="UP000756427">
    <property type="component" value="Unassembled WGS sequence"/>
</dbReference>
<comment type="similarity">
    <text evidence="1">Belongs to the UPF0161 family.</text>
</comment>
<dbReference type="GO" id="GO:0005886">
    <property type="term" value="C:plasma membrane"/>
    <property type="evidence" value="ECO:0007669"/>
    <property type="project" value="UniProtKB-SubCell"/>
</dbReference>
<dbReference type="EMBL" id="CP023510">
    <property type="protein sequence ID" value="ATF63140.1"/>
    <property type="molecule type" value="Genomic_DNA"/>
</dbReference>
<evidence type="ECO:0000256" key="1">
    <source>
        <dbReference type="HAMAP-Rule" id="MF_00386"/>
    </source>
</evidence>
<protein>
    <recommendedName>
        <fullName evidence="1">Putative membrane protein insertion efficiency factor</fullName>
    </recommendedName>
</protein>
<keyword evidence="1" id="KW-0472">Membrane</keyword>